<name>A0A1B2RBC0_ECOLX</name>
<evidence type="ECO:0000313" key="1">
    <source>
        <dbReference type="EMBL" id="AOB41960.1"/>
    </source>
</evidence>
<proteinExistence type="predicted"/>
<dbReference type="EMBL" id="KX156773">
    <property type="protein sequence ID" value="AOB41960.1"/>
    <property type="molecule type" value="Genomic_DNA"/>
</dbReference>
<protein>
    <submittedName>
        <fullName evidence="1">Uncharacterized protein</fullName>
    </submittedName>
</protein>
<geneLocation type="plasmid" evidence="1">
    <name>R16a</name>
</geneLocation>
<dbReference type="AlphaFoldDB" id="A0A1B2RBC0"/>
<reference evidence="1" key="1">
    <citation type="submission" date="2016-04" db="EMBL/GenBank/DDBJ databases">
        <title>Characterization of the 'ancient' IncA/C plasmids R16a and IP40a and their rearrangements using Oxford Nanopore MinION sequencer device.</title>
        <authorList>
            <person name="Szabo M."/>
            <person name="Wilk T."/>
            <person name="Nagy T."/>
            <person name="Farkas T."/>
            <person name="Hegyi A."/>
            <person name="Olasz F."/>
            <person name="Kiss J."/>
        </authorList>
    </citation>
    <scope>NUCLEOTIDE SEQUENCE</scope>
    <source>
        <strain evidence="1">K-12</strain>
        <plasmid evidence="1">R16a</plasmid>
    </source>
</reference>
<sequence>MRLRKNIRKRFLKINNRSSKRKKGGLGRLFLFVAGSARKGREAVAENQ</sequence>
<accession>A0A1B2RBC0</accession>
<keyword evidence="1" id="KW-0614">Plasmid</keyword>
<organism evidence="1">
    <name type="scientific">Escherichia coli</name>
    <dbReference type="NCBI Taxonomy" id="562"/>
    <lineage>
        <taxon>Bacteria</taxon>
        <taxon>Pseudomonadati</taxon>
        <taxon>Pseudomonadota</taxon>
        <taxon>Gammaproteobacteria</taxon>
        <taxon>Enterobacterales</taxon>
        <taxon>Enterobacteriaceae</taxon>
        <taxon>Escherichia</taxon>
    </lineage>
</organism>